<gene>
    <name evidence="6" type="ORF">CHUV0807_2484</name>
</gene>
<dbReference type="Proteomes" id="UP000190837">
    <property type="component" value="Unassembled WGS sequence"/>
</dbReference>
<dbReference type="InterPro" id="IPR036259">
    <property type="entry name" value="MFS_trans_sf"/>
</dbReference>
<evidence type="ECO:0000256" key="1">
    <source>
        <dbReference type="ARBA" id="ARBA00022692"/>
    </source>
</evidence>
<dbReference type="InterPro" id="IPR052165">
    <property type="entry name" value="Membrane_assoc_protease"/>
</dbReference>
<feature type="transmembrane region" description="Helical" evidence="4">
    <location>
        <begin position="12"/>
        <end position="45"/>
    </location>
</feature>
<dbReference type="GO" id="GO:0006508">
    <property type="term" value="P:proteolysis"/>
    <property type="evidence" value="ECO:0007669"/>
    <property type="project" value="UniProtKB-KW"/>
</dbReference>
<sequence>MPFDPPFWNWLILTGIFLLAEVLTVSFFFLFWGLAAAALVVITLAVPTLDWRWQSAIFAVLSLVAILLWRQVARRWQANKNDTAALLNNRGAQYIGRQFTLDTPIENGYGKLKIGDSLWTITGDNLPAGTDIIITAAEDNRLHYRKAAE</sequence>
<dbReference type="GO" id="GO:0005886">
    <property type="term" value="C:plasma membrane"/>
    <property type="evidence" value="ECO:0007669"/>
    <property type="project" value="TreeGrafter"/>
</dbReference>
<keyword evidence="1 4" id="KW-0812">Transmembrane</keyword>
<dbReference type="EMBL" id="FKLO01000083">
    <property type="protein sequence ID" value="SAM72554.1"/>
    <property type="molecule type" value="Genomic_DNA"/>
</dbReference>
<keyword evidence="2 4" id="KW-1133">Transmembrane helix</keyword>
<keyword evidence="6" id="KW-0645">Protease</keyword>
<evidence type="ECO:0000259" key="5">
    <source>
        <dbReference type="Pfam" id="PF01957"/>
    </source>
</evidence>
<dbReference type="PANTHER" id="PTHR33507">
    <property type="entry name" value="INNER MEMBRANE PROTEIN YBBJ"/>
    <property type="match status" value="1"/>
</dbReference>
<reference evidence="7" key="1">
    <citation type="submission" date="2016-04" db="EMBL/GenBank/DDBJ databases">
        <authorList>
            <person name="Tagini F."/>
        </authorList>
    </citation>
    <scope>NUCLEOTIDE SEQUENCE [LARGE SCALE GENOMIC DNA]</scope>
    <source>
        <strain evidence="7">CHUV0807</strain>
    </source>
</reference>
<keyword evidence="3 4" id="KW-0472">Membrane</keyword>
<feature type="domain" description="NfeD-like C-terminal" evidence="5">
    <location>
        <begin position="92"/>
        <end position="143"/>
    </location>
</feature>
<dbReference type="SUPFAM" id="SSF103473">
    <property type="entry name" value="MFS general substrate transporter"/>
    <property type="match status" value="1"/>
</dbReference>
<evidence type="ECO:0000256" key="2">
    <source>
        <dbReference type="ARBA" id="ARBA00022989"/>
    </source>
</evidence>
<name>A0A1C3H7B0_9GAMM</name>
<protein>
    <submittedName>
        <fullName evidence="6">Putative activity regulator of membrane protease YbbK</fullName>
    </submittedName>
</protein>
<dbReference type="RefSeq" id="WP_079542295.1">
    <property type="nucleotide sequence ID" value="NZ_CALFOW010000120.1"/>
</dbReference>
<organism evidence="6 7">
    <name type="scientific">Cardiobacterium hominis</name>
    <dbReference type="NCBI Taxonomy" id="2718"/>
    <lineage>
        <taxon>Bacteria</taxon>
        <taxon>Pseudomonadati</taxon>
        <taxon>Pseudomonadota</taxon>
        <taxon>Gammaproteobacteria</taxon>
        <taxon>Cardiobacteriales</taxon>
        <taxon>Cardiobacteriaceae</taxon>
        <taxon>Cardiobacterium</taxon>
    </lineage>
</organism>
<evidence type="ECO:0000256" key="3">
    <source>
        <dbReference type="ARBA" id="ARBA00023136"/>
    </source>
</evidence>
<keyword evidence="6" id="KW-0378">Hydrolase</keyword>
<evidence type="ECO:0000313" key="6">
    <source>
        <dbReference type="EMBL" id="SAM72554.1"/>
    </source>
</evidence>
<dbReference type="AlphaFoldDB" id="A0A1C3H7B0"/>
<dbReference type="Pfam" id="PF01957">
    <property type="entry name" value="NfeD"/>
    <property type="match status" value="1"/>
</dbReference>
<feature type="transmembrane region" description="Helical" evidence="4">
    <location>
        <begin position="51"/>
        <end position="69"/>
    </location>
</feature>
<dbReference type="PANTHER" id="PTHR33507:SF3">
    <property type="entry name" value="INNER MEMBRANE PROTEIN YBBJ"/>
    <property type="match status" value="1"/>
</dbReference>
<evidence type="ECO:0000256" key="4">
    <source>
        <dbReference type="SAM" id="Phobius"/>
    </source>
</evidence>
<accession>A0A1C3H7B0</accession>
<dbReference type="InterPro" id="IPR002810">
    <property type="entry name" value="NfeD-like_C"/>
</dbReference>
<evidence type="ECO:0000313" key="7">
    <source>
        <dbReference type="Proteomes" id="UP000190837"/>
    </source>
</evidence>
<proteinExistence type="predicted"/>
<dbReference type="GO" id="GO:0008233">
    <property type="term" value="F:peptidase activity"/>
    <property type="evidence" value="ECO:0007669"/>
    <property type="project" value="UniProtKB-KW"/>
</dbReference>